<keyword evidence="7" id="KW-1185">Reference proteome</keyword>
<evidence type="ECO:0000313" key="7">
    <source>
        <dbReference type="Proteomes" id="UP000215199"/>
    </source>
</evidence>
<dbReference type="PIRSF" id="PIRSF006278">
    <property type="entry name" value="ACCD_DCysDesulf"/>
    <property type="match status" value="1"/>
</dbReference>
<dbReference type="AlphaFoldDB" id="A0A229TK08"/>
<sequence>MTFDFAGFPDAALAAIPRVDLGGWPTPLQAAPRLGEALGLANLWLKRDDVHPLGAGGNKLRKLEYHLGAAREAGADTVVTFGALQTNHGRQTAAACAKLGLRCELVLTAKVPRDGDAYERSGNIPLDKLFGATVHVCADGEETGRTYDRLVAEAAQDGRKVATIPVGGSNDLGALGYVRATHELATQLAERGIERAHLVVPHASGGTAAGVALAAGLLGGLGVGIACVSHPLDEATENLRELTSGAAKLLGVDPPSLNHVRLGDSTLGPGYGIPTDAVWNALRLFGSTEGVVLDPVYTGKVAAALIEWAGHFAPDDHVVFLHTGGMPGLYGYAPEFTAAVEG</sequence>
<evidence type="ECO:0000259" key="5">
    <source>
        <dbReference type="Pfam" id="PF00291"/>
    </source>
</evidence>
<keyword evidence="3 4" id="KW-0663">Pyridoxal phosphate</keyword>
<evidence type="ECO:0000313" key="6">
    <source>
        <dbReference type="EMBL" id="OXM71582.1"/>
    </source>
</evidence>
<dbReference type="OrthoDB" id="9801249at2"/>
<evidence type="ECO:0000256" key="2">
    <source>
        <dbReference type="ARBA" id="ARBA00008639"/>
    </source>
</evidence>
<dbReference type="GO" id="GO:1901605">
    <property type="term" value="P:alpha-amino acid metabolic process"/>
    <property type="evidence" value="ECO:0007669"/>
    <property type="project" value="UniProtKB-ARBA"/>
</dbReference>
<evidence type="ECO:0000256" key="1">
    <source>
        <dbReference type="ARBA" id="ARBA00001933"/>
    </source>
</evidence>
<dbReference type="Pfam" id="PF00291">
    <property type="entry name" value="PALP"/>
    <property type="match status" value="1"/>
</dbReference>
<dbReference type="InterPro" id="IPR036052">
    <property type="entry name" value="TrpB-like_PALP_sf"/>
</dbReference>
<feature type="domain" description="Tryptophan synthase beta chain-like PALP" evidence="5">
    <location>
        <begin position="20"/>
        <end position="324"/>
    </location>
</feature>
<protein>
    <submittedName>
        <fullName evidence="6">1-aminocyclopropane-1-carboxylate deaminase</fullName>
    </submittedName>
</protein>
<evidence type="ECO:0000256" key="3">
    <source>
        <dbReference type="ARBA" id="ARBA00022898"/>
    </source>
</evidence>
<dbReference type="SUPFAM" id="SSF53686">
    <property type="entry name" value="Tryptophan synthase beta subunit-like PLP-dependent enzymes"/>
    <property type="match status" value="1"/>
</dbReference>
<dbReference type="InterPro" id="IPR001926">
    <property type="entry name" value="TrpB-like_PALP"/>
</dbReference>
<dbReference type="RefSeq" id="WP_093945398.1">
    <property type="nucleotide sequence ID" value="NZ_NMUL01000001.1"/>
</dbReference>
<comment type="similarity">
    <text evidence="2">Belongs to the ACC deaminase/D-cysteine desulfhydrase family.</text>
</comment>
<accession>A0A229TK08</accession>
<dbReference type="Gene3D" id="3.40.50.1100">
    <property type="match status" value="2"/>
</dbReference>
<gene>
    <name evidence="6" type="ORF">CF165_00515</name>
</gene>
<proteinExistence type="inferred from homology"/>
<dbReference type="GO" id="GO:0019148">
    <property type="term" value="F:D-cysteine desulfhydrase activity"/>
    <property type="evidence" value="ECO:0007669"/>
    <property type="project" value="TreeGrafter"/>
</dbReference>
<comment type="cofactor">
    <cofactor evidence="1">
        <name>pyridoxal 5'-phosphate</name>
        <dbReference type="ChEBI" id="CHEBI:597326"/>
    </cofactor>
</comment>
<evidence type="ECO:0000256" key="4">
    <source>
        <dbReference type="PIRSR" id="PIRSR006278-2"/>
    </source>
</evidence>
<dbReference type="PANTHER" id="PTHR43780">
    <property type="entry name" value="1-AMINOCYCLOPROPANE-1-CARBOXYLATE DEAMINASE-RELATED"/>
    <property type="match status" value="1"/>
</dbReference>
<comment type="caution">
    <text evidence="6">The sequence shown here is derived from an EMBL/GenBank/DDBJ whole genome shotgun (WGS) entry which is preliminary data.</text>
</comment>
<organism evidence="6 7">
    <name type="scientific">Amycolatopsis vastitatis</name>
    <dbReference type="NCBI Taxonomy" id="1905142"/>
    <lineage>
        <taxon>Bacteria</taxon>
        <taxon>Bacillati</taxon>
        <taxon>Actinomycetota</taxon>
        <taxon>Actinomycetes</taxon>
        <taxon>Pseudonocardiales</taxon>
        <taxon>Pseudonocardiaceae</taxon>
        <taxon>Amycolatopsis</taxon>
    </lineage>
</organism>
<dbReference type="Proteomes" id="UP000215199">
    <property type="component" value="Unassembled WGS sequence"/>
</dbReference>
<feature type="modified residue" description="N6-(pyridoxal phosphate)lysine" evidence="4">
    <location>
        <position position="59"/>
    </location>
</feature>
<dbReference type="PANTHER" id="PTHR43780:SF2">
    <property type="entry name" value="1-AMINOCYCLOPROPANE-1-CARBOXYLATE DEAMINASE-RELATED"/>
    <property type="match status" value="1"/>
</dbReference>
<dbReference type="InterPro" id="IPR027278">
    <property type="entry name" value="ACCD_DCysDesulf"/>
</dbReference>
<dbReference type="EMBL" id="NMUL01000001">
    <property type="protein sequence ID" value="OXM71582.1"/>
    <property type="molecule type" value="Genomic_DNA"/>
</dbReference>
<name>A0A229TK08_9PSEU</name>
<reference evidence="7" key="1">
    <citation type="submission" date="2017-07" db="EMBL/GenBank/DDBJ databases">
        <title>Comparative genome mining reveals phylogenetic distribution patterns of secondary metabolites in Amycolatopsis.</title>
        <authorList>
            <person name="Adamek M."/>
            <person name="Alanjary M."/>
            <person name="Sales-Ortells H."/>
            <person name="Goodfellow M."/>
            <person name="Bull A.T."/>
            <person name="Kalinowski J."/>
            <person name="Ziemert N."/>
        </authorList>
    </citation>
    <scope>NUCLEOTIDE SEQUENCE [LARGE SCALE GENOMIC DNA]</scope>
    <source>
        <strain evidence="7">H5</strain>
    </source>
</reference>